<dbReference type="VEuPathDB" id="HostDB:ENSCPOG00000010237"/>
<dbReference type="OMA" id="RSYERIC"/>
<feature type="domain" description="Alpha/beta hydrolase fold-3" evidence="3">
    <location>
        <begin position="115"/>
        <end position="247"/>
    </location>
</feature>
<keyword evidence="1" id="KW-0378">Hydrolase</keyword>
<dbReference type="EMBL" id="AAKN02028858">
    <property type="status" value="NOT_ANNOTATED_CDS"/>
    <property type="molecule type" value="Genomic_DNA"/>
</dbReference>
<dbReference type="InterPro" id="IPR013094">
    <property type="entry name" value="AB_hydrolase_3"/>
</dbReference>
<proteinExistence type="predicted"/>
<keyword evidence="2" id="KW-0812">Transmembrane</keyword>
<reference evidence="4" key="3">
    <citation type="submission" date="2025-09" db="UniProtKB">
        <authorList>
            <consortium name="Ensembl"/>
        </authorList>
    </citation>
    <scope>IDENTIFICATION</scope>
    <source>
        <strain evidence="4">2N</strain>
    </source>
</reference>
<dbReference type="GeneTree" id="ENSGT00940000157630"/>
<dbReference type="Proteomes" id="UP000005447">
    <property type="component" value="Unassembled WGS sequence"/>
</dbReference>
<reference evidence="5" key="1">
    <citation type="journal article" date="2011" name="Nature">
        <title>A high-resolution map of human evolutionary constraint using 29 mammals.</title>
        <authorList>
            <person name="Lindblad-Toh K."/>
            <person name="Garber M."/>
            <person name="Zuk O."/>
            <person name="Lin M.F."/>
            <person name="Parker B.J."/>
            <person name="Washietl S."/>
            <person name="Kheradpour P."/>
            <person name="Ernst J."/>
            <person name="Jordan G."/>
            <person name="Mauceli E."/>
            <person name="Ward L.D."/>
            <person name="Lowe C.B."/>
            <person name="Holloway A.K."/>
            <person name="Clamp M."/>
            <person name="Gnerre S."/>
            <person name="Alfoldi J."/>
            <person name="Beal K."/>
            <person name="Chang J."/>
            <person name="Clawson H."/>
            <person name="Cuff J."/>
            <person name="Di Palma F."/>
            <person name="Fitzgerald S."/>
            <person name="Flicek P."/>
            <person name="Guttman M."/>
            <person name="Hubisz M.J."/>
            <person name="Jaffe D.B."/>
            <person name="Jungreis I."/>
            <person name="Kent W.J."/>
            <person name="Kostka D."/>
            <person name="Lara M."/>
            <person name="Martins A.L."/>
            <person name="Massingham T."/>
            <person name="Moltke I."/>
            <person name="Raney B.J."/>
            <person name="Rasmussen M.D."/>
            <person name="Robinson J."/>
            <person name="Stark A."/>
            <person name="Vilella A.J."/>
            <person name="Wen J."/>
            <person name="Xie X."/>
            <person name="Zody M.C."/>
            <person name="Baldwin J."/>
            <person name="Bloom T."/>
            <person name="Chin C.W."/>
            <person name="Heiman D."/>
            <person name="Nicol R."/>
            <person name="Nusbaum C."/>
            <person name="Young S."/>
            <person name="Wilkinson J."/>
            <person name="Worley K.C."/>
            <person name="Kovar C.L."/>
            <person name="Muzny D.M."/>
            <person name="Gibbs R.A."/>
            <person name="Cree A."/>
            <person name="Dihn H.H."/>
            <person name="Fowler G."/>
            <person name="Jhangiani S."/>
            <person name="Joshi V."/>
            <person name="Lee S."/>
            <person name="Lewis L.R."/>
            <person name="Nazareth L.V."/>
            <person name="Okwuonu G."/>
            <person name="Santibanez J."/>
            <person name="Warren W.C."/>
            <person name="Mardis E.R."/>
            <person name="Weinstock G.M."/>
            <person name="Wilson R.K."/>
            <person name="Delehaunty K."/>
            <person name="Dooling D."/>
            <person name="Fronik C."/>
            <person name="Fulton L."/>
            <person name="Fulton B."/>
            <person name="Graves T."/>
            <person name="Minx P."/>
            <person name="Sodergren E."/>
            <person name="Birney E."/>
            <person name="Margulies E.H."/>
            <person name="Herrero J."/>
            <person name="Green E.D."/>
            <person name="Haussler D."/>
            <person name="Siepel A."/>
            <person name="Goldman N."/>
            <person name="Pollard K.S."/>
            <person name="Pedersen J.S."/>
            <person name="Lander E.S."/>
            <person name="Kellis M."/>
        </authorList>
    </citation>
    <scope>NUCLEOTIDE SEQUENCE [LARGE SCALE GENOMIC DNA]</scope>
    <source>
        <strain evidence="5">2N</strain>
    </source>
</reference>
<dbReference type="Ensembl" id="ENSCPOT00000010331.3">
    <property type="protein sequence ID" value="ENSCPOP00000009193.3"/>
    <property type="gene ID" value="ENSCPOG00000010237.4"/>
</dbReference>
<keyword evidence="5" id="KW-1185">Reference proteome</keyword>
<dbReference type="InParanoid" id="H0VGF3"/>
<dbReference type="HOGENOM" id="CLU_012494_12_2_1"/>
<dbReference type="InterPro" id="IPR029058">
    <property type="entry name" value="AB_hydrolase_fold"/>
</dbReference>
<sequence length="390" mass="44793">MAVLSLVLLLGLPVFLLGVFIWAVLKHFLTAEVPSTMPYPVKLRFLHCLILYVIALGNTLEKLRICSMPRFVRFLQDSMTIIEKDPRVVVTNLRFGTIPVRLFQPKAASSSPRRDSYHSLCNHLARETDSVVLSVGYRKAPDYHYPTIYQDCLNATIHFLKDSRTYGVEPSQVIICGESMGASTVAMVTQTLVGRTDLPQTRAQILIYPAVQLLNLQLPSFRQKRNVPLLTHELYMTFLCDYLSIDYSWKNAIWSGAGIPPENWKKYKKWLSSDNIPNRFKNKDQEPQFPGPFNESAYLETKTRFDVRNSLLMADDEIIRQLPETFLVSCEHDILRDDALLYKKRLEDQGVPVNWYHVEDGFHGCVPLFDKKFFSFPCSQNIVNSVVSYI</sequence>
<evidence type="ECO:0000313" key="4">
    <source>
        <dbReference type="Ensembl" id="ENSCPOP00000009193.3"/>
    </source>
</evidence>
<dbReference type="InterPro" id="IPR050300">
    <property type="entry name" value="GDXG_lipolytic_enzyme"/>
</dbReference>
<reference evidence="4" key="2">
    <citation type="submission" date="2025-08" db="UniProtKB">
        <authorList>
            <consortium name="Ensembl"/>
        </authorList>
    </citation>
    <scope>IDENTIFICATION</scope>
    <source>
        <strain evidence="4">2N</strain>
    </source>
</reference>
<dbReference type="Bgee" id="ENSCPOG00000010237">
    <property type="expression patterns" value="Expressed in zone of skin"/>
</dbReference>
<dbReference type="STRING" id="10141.ENSCPOP00000009193"/>
<evidence type="ECO:0000259" key="3">
    <source>
        <dbReference type="Pfam" id="PF07859"/>
    </source>
</evidence>
<dbReference type="GO" id="GO:0016787">
    <property type="term" value="F:hydrolase activity"/>
    <property type="evidence" value="ECO:0007669"/>
    <property type="project" value="UniProtKB-KW"/>
</dbReference>
<dbReference type="eggNOG" id="KOG1515">
    <property type="taxonomic scope" value="Eukaryota"/>
</dbReference>
<name>H0VGF3_CAVPO</name>
<dbReference type="SUPFAM" id="SSF53474">
    <property type="entry name" value="alpha/beta-Hydrolases"/>
    <property type="match status" value="1"/>
</dbReference>
<dbReference type="PANTHER" id="PTHR48081:SF32">
    <property type="entry name" value="ALPHA_BETA HYDROLASE FOLD-3 DOMAIN-CONTAINING PROTEIN"/>
    <property type="match status" value="1"/>
</dbReference>
<dbReference type="PANTHER" id="PTHR48081">
    <property type="entry name" value="AB HYDROLASE SUPERFAMILY PROTEIN C4A8.06C"/>
    <property type="match status" value="1"/>
</dbReference>
<dbReference type="Pfam" id="PF07859">
    <property type="entry name" value="Abhydrolase_3"/>
    <property type="match status" value="2"/>
</dbReference>
<keyword evidence="2" id="KW-0472">Membrane</keyword>
<evidence type="ECO:0000313" key="5">
    <source>
        <dbReference type="Proteomes" id="UP000005447"/>
    </source>
</evidence>
<keyword evidence="2" id="KW-1133">Transmembrane helix</keyword>
<accession>H0VGF3</accession>
<dbReference type="Gene3D" id="3.40.50.1820">
    <property type="entry name" value="alpha/beta hydrolase"/>
    <property type="match status" value="1"/>
</dbReference>
<gene>
    <name evidence="4" type="primary">LOC100713568</name>
</gene>
<feature type="transmembrane region" description="Helical" evidence="2">
    <location>
        <begin position="6"/>
        <end position="29"/>
    </location>
</feature>
<feature type="domain" description="Alpha/beta hydrolase fold-3" evidence="3">
    <location>
        <begin position="296"/>
        <end position="365"/>
    </location>
</feature>
<evidence type="ECO:0000256" key="1">
    <source>
        <dbReference type="ARBA" id="ARBA00022801"/>
    </source>
</evidence>
<dbReference type="AlphaFoldDB" id="H0VGF3"/>
<protein>
    <recommendedName>
        <fullName evidence="3">Alpha/beta hydrolase fold-3 domain-containing protein</fullName>
    </recommendedName>
</protein>
<evidence type="ECO:0000256" key="2">
    <source>
        <dbReference type="SAM" id="Phobius"/>
    </source>
</evidence>
<organism evidence="4 5">
    <name type="scientific">Cavia porcellus</name>
    <name type="common">Guinea pig</name>
    <dbReference type="NCBI Taxonomy" id="10141"/>
    <lineage>
        <taxon>Eukaryota</taxon>
        <taxon>Metazoa</taxon>
        <taxon>Chordata</taxon>
        <taxon>Craniata</taxon>
        <taxon>Vertebrata</taxon>
        <taxon>Euteleostomi</taxon>
        <taxon>Mammalia</taxon>
        <taxon>Eutheria</taxon>
        <taxon>Euarchontoglires</taxon>
        <taxon>Glires</taxon>
        <taxon>Rodentia</taxon>
        <taxon>Hystricomorpha</taxon>
        <taxon>Caviidae</taxon>
        <taxon>Cavia</taxon>
    </lineage>
</organism>